<keyword evidence="4 8" id="KW-0560">Oxidoreductase</keyword>
<evidence type="ECO:0000256" key="7">
    <source>
        <dbReference type="PIRSR" id="PIRSR602401-1"/>
    </source>
</evidence>
<evidence type="ECO:0000313" key="13">
    <source>
        <dbReference type="Proteomes" id="UP000663870"/>
    </source>
</evidence>
<evidence type="ECO:0000313" key="10">
    <source>
        <dbReference type="EMBL" id="CAF0895254.1"/>
    </source>
</evidence>
<gene>
    <name evidence="11" type="ORF">JXQ802_LOCUS31039</name>
    <name evidence="10" type="ORF">PYM288_LOCUS9238</name>
</gene>
<dbReference type="GO" id="GO:0016705">
    <property type="term" value="F:oxidoreductase activity, acting on paired donors, with incorporation or reduction of molecular oxygen"/>
    <property type="evidence" value="ECO:0007669"/>
    <property type="project" value="InterPro"/>
</dbReference>
<keyword evidence="6 8" id="KW-0503">Monooxygenase</keyword>
<evidence type="ECO:0000256" key="9">
    <source>
        <dbReference type="SAM" id="Phobius"/>
    </source>
</evidence>
<proteinExistence type="inferred from homology"/>
<dbReference type="AlphaFoldDB" id="A0A813Z9V1"/>
<dbReference type="PRINTS" id="PR00385">
    <property type="entry name" value="P450"/>
</dbReference>
<evidence type="ECO:0008006" key="14">
    <source>
        <dbReference type="Google" id="ProtNLM"/>
    </source>
</evidence>
<protein>
    <recommendedName>
        <fullName evidence="14">Cytochrome P450</fullName>
    </recommendedName>
</protein>
<dbReference type="PANTHER" id="PTHR24291:SF50">
    <property type="entry name" value="BIFUNCTIONAL ALBAFLAVENONE MONOOXYGENASE_TERPENE SYNTHASE"/>
    <property type="match status" value="1"/>
</dbReference>
<organism evidence="10 12">
    <name type="scientific">Rotaria sordida</name>
    <dbReference type="NCBI Taxonomy" id="392033"/>
    <lineage>
        <taxon>Eukaryota</taxon>
        <taxon>Metazoa</taxon>
        <taxon>Spiralia</taxon>
        <taxon>Gnathifera</taxon>
        <taxon>Rotifera</taxon>
        <taxon>Eurotatoria</taxon>
        <taxon>Bdelloidea</taxon>
        <taxon>Philodinida</taxon>
        <taxon>Philodinidae</taxon>
        <taxon>Rotaria</taxon>
    </lineage>
</organism>
<evidence type="ECO:0000256" key="6">
    <source>
        <dbReference type="ARBA" id="ARBA00023033"/>
    </source>
</evidence>
<reference evidence="10" key="1">
    <citation type="submission" date="2021-02" db="EMBL/GenBank/DDBJ databases">
        <authorList>
            <person name="Nowell W R."/>
        </authorList>
    </citation>
    <scope>NUCLEOTIDE SEQUENCE</scope>
</reference>
<evidence type="ECO:0000313" key="12">
    <source>
        <dbReference type="Proteomes" id="UP000663854"/>
    </source>
</evidence>
<evidence type="ECO:0000256" key="5">
    <source>
        <dbReference type="ARBA" id="ARBA00023004"/>
    </source>
</evidence>
<keyword evidence="5 7" id="KW-0408">Iron</keyword>
<comment type="similarity">
    <text evidence="1 8">Belongs to the cytochrome P450 family.</text>
</comment>
<dbReference type="Proteomes" id="UP000663870">
    <property type="component" value="Unassembled WGS sequence"/>
</dbReference>
<dbReference type="InterPro" id="IPR050196">
    <property type="entry name" value="Cytochrome_P450_Monoox"/>
</dbReference>
<dbReference type="Gene3D" id="1.10.630.10">
    <property type="entry name" value="Cytochrome P450"/>
    <property type="match status" value="1"/>
</dbReference>
<dbReference type="GO" id="GO:0004497">
    <property type="term" value="F:monooxygenase activity"/>
    <property type="evidence" value="ECO:0007669"/>
    <property type="project" value="UniProtKB-KW"/>
</dbReference>
<keyword evidence="9" id="KW-0472">Membrane</keyword>
<dbReference type="PRINTS" id="PR00463">
    <property type="entry name" value="EP450I"/>
</dbReference>
<evidence type="ECO:0000256" key="4">
    <source>
        <dbReference type="ARBA" id="ARBA00023002"/>
    </source>
</evidence>
<keyword evidence="9" id="KW-1133">Transmembrane helix</keyword>
<dbReference type="PANTHER" id="PTHR24291">
    <property type="entry name" value="CYTOCHROME P450 FAMILY 4"/>
    <property type="match status" value="1"/>
</dbReference>
<evidence type="ECO:0000256" key="8">
    <source>
        <dbReference type="RuleBase" id="RU000461"/>
    </source>
</evidence>
<keyword evidence="2 7" id="KW-0349">Heme</keyword>
<accession>A0A813Z9V1</accession>
<evidence type="ECO:0000256" key="3">
    <source>
        <dbReference type="ARBA" id="ARBA00022723"/>
    </source>
</evidence>
<comment type="caution">
    <text evidence="10">The sequence shown here is derived from an EMBL/GenBank/DDBJ whole genome shotgun (WGS) entry which is preliminary data.</text>
</comment>
<keyword evidence="13" id="KW-1185">Reference proteome</keyword>
<dbReference type="InterPro" id="IPR002401">
    <property type="entry name" value="Cyt_P450_E_grp-I"/>
</dbReference>
<feature type="transmembrane region" description="Helical" evidence="9">
    <location>
        <begin position="6"/>
        <end position="23"/>
    </location>
</feature>
<dbReference type="GO" id="GO:0005506">
    <property type="term" value="F:iron ion binding"/>
    <property type="evidence" value="ECO:0007669"/>
    <property type="project" value="InterPro"/>
</dbReference>
<name>A0A813Z9V1_9BILA</name>
<dbReference type="GO" id="GO:0020037">
    <property type="term" value="F:heme binding"/>
    <property type="evidence" value="ECO:0007669"/>
    <property type="project" value="InterPro"/>
</dbReference>
<dbReference type="SUPFAM" id="SSF48264">
    <property type="entry name" value="Cytochrome P450"/>
    <property type="match status" value="1"/>
</dbReference>
<dbReference type="InterPro" id="IPR036396">
    <property type="entry name" value="Cyt_P450_sf"/>
</dbReference>
<sequence>MILLIILYTIVTFIIITIATIYFKLIRPEKQIYDAFREQGIGGEPFIPLVGQLPEAIKQYNNDAMMIYYEELAKKHGCIFLYSYGPFIYLYVNEPDLLADILSRNNASNYMKPIEVSGRFIPLIGAHNLLVAEGSEHERARRMINPAFHHVNLKSMISIITDRTAKVIESIISNEQQSKSIDLQVLFNALTLSIIASSAFGADFETNAHAKNIICQIFTQLLDIIEYRAMYMIIQIPFLSRLPFWGKNILDEGNRKMSEFVDQVIADRRQGRSSSLSNGPDLLDLLLSAVDDEGQPFNDQEIKEESLTFVLAGSETTGNLMVWMLYVLMTNENVLQSCREEVDRVLPNGIEPTNEHLQNLFVCEAIINETLRLYPPVPEFMRHCIREHTIGTERQFRIPKGASIIIDGYITHRRSDFWPRPLEFDYTRWMRDPKTGLKPKLPHPFAYLPFSAGPRNCIGQNFALLEAKIMLAMFIQRCNFELVPGQKIIPDIKITMRPKYGLWANITKRKI</sequence>
<dbReference type="PROSITE" id="PS00086">
    <property type="entry name" value="CYTOCHROME_P450"/>
    <property type="match status" value="1"/>
</dbReference>
<dbReference type="InterPro" id="IPR017972">
    <property type="entry name" value="Cyt_P450_CS"/>
</dbReference>
<keyword evidence="3 7" id="KW-0479">Metal-binding</keyword>
<evidence type="ECO:0000256" key="1">
    <source>
        <dbReference type="ARBA" id="ARBA00010617"/>
    </source>
</evidence>
<keyword evidence="9" id="KW-0812">Transmembrane</keyword>
<evidence type="ECO:0000256" key="2">
    <source>
        <dbReference type="ARBA" id="ARBA00022617"/>
    </source>
</evidence>
<dbReference type="Proteomes" id="UP000663854">
    <property type="component" value="Unassembled WGS sequence"/>
</dbReference>
<dbReference type="EMBL" id="CAJNOH010000131">
    <property type="protein sequence ID" value="CAF0895254.1"/>
    <property type="molecule type" value="Genomic_DNA"/>
</dbReference>
<dbReference type="EMBL" id="CAJNOL010001292">
    <property type="protein sequence ID" value="CAF1330610.1"/>
    <property type="molecule type" value="Genomic_DNA"/>
</dbReference>
<evidence type="ECO:0000313" key="11">
    <source>
        <dbReference type="EMBL" id="CAF1330610.1"/>
    </source>
</evidence>
<dbReference type="InterPro" id="IPR001128">
    <property type="entry name" value="Cyt_P450"/>
</dbReference>
<feature type="binding site" description="axial binding residue" evidence="7">
    <location>
        <position position="457"/>
    </location>
    <ligand>
        <name>heme</name>
        <dbReference type="ChEBI" id="CHEBI:30413"/>
    </ligand>
    <ligandPart>
        <name>Fe</name>
        <dbReference type="ChEBI" id="CHEBI:18248"/>
    </ligandPart>
</feature>
<comment type="cofactor">
    <cofactor evidence="7">
        <name>heme</name>
        <dbReference type="ChEBI" id="CHEBI:30413"/>
    </cofactor>
</comment>
<dbReference type="Pfam" id="PF00067">
    <property type="entry name" value="p450"/>
    <property type="match status" value="1"/>
</dbReference>